<feature type="region of interest" description="Disordered" evidence="4">
    <location>
        <begin position="1"/>
        <end position="105"/>
    </location>
</feature>
<dbReference type="PANTHER" id="PTHR19871:SF45">
    <property type="entry name" value="NACHT DOMAIN-CONTAINING PROTEIN"/>
    <property type="match status" value="1"/>
</dbReference>
<dbReference type="PANTHER" id="PTHR19871">
    <property type="entry name" value="BETA TRANSDUCIN-RELATED PROTEIN"/>
    <property type="match status" value="1"/>
</dbReference>
<dbReference type="Pfam" id="PF05729">
    <property type="entry name" value="NACHT"/>
    <property type="match status" value="1"/>
</dbReference>
<gene>
    <name evidence="7" type="primary">Nwd2</name>
    <name evidence="7" type="ORF">NPIL_165353</name>
</gene>
<comment type="caution">
    <text evidence="7">The sequence shown here is derived from an EMBL/GenBank/DDBJ whole genome shotgun (WGS) entry which is preliminary data.</text>
</comment>
<dbReference type="Gene3D" id="3.40.50.300">
    <property type="entry name" value="P-loop containing nucleotide triphosphate hydrolases"/>
    <property type="match status" value="1"/>
</dbReference>
<dbReference type="InterPro" id="IPR007111">
    <property type="entry name" value="NACHT_NTPase"/>
</dbReference>
<evidence type="ECO:0000256" key="4">
    <source>
        <dbReference type="SAM" id="MobiDB-lite"/>
    </source>
</evidence>
<evidence type="ECO:0000259" key="5">
    <source>
        <dbReference type="Pfam" id="PF05729"/>
    </source>
</evidence>
<evidence type="ECO:0000256" key="3">
    <source>
        <dbReference type="PROSITE-ProRule" id="PRU00221"/>
    </source>
</evidence>
<reference evidence="7" key="1">
    <citation type="submission" date="2020-08" db="EMBL/GenBank/DDBJ databases">
        <title>Multicomponent nature underlies the extraordinary mechanical properties of spider dragline silk.</title>
        <authorList>
            <person name="Kono N."/>
            <person name="Nakamura H."/>
            <person name="Mori M."/>
            <person name="Yoshida Y."/>
            <person name="Ohtoshi R."/>
            <person name="Malay A.D."/>
            <person name="Moran D.A.P."/>
            <person name="Tomita M."/>
            <person name="Numata K."/>
            <person name="Arakawa K."/>
        </authorList>
    </citation>
    <scope>NUCLEOTIDE SEQUENCE</scope>
</reference>
<dbReference type="Gene3D" id="2.130.10.10">
    <property type="entry name" value="YVTN repeat-like/Quinoprotein amine dehydrogenase"/>
    <property type="match status" value="2"/>
</dbReference>
<organism evidence="7 8">
    <name type="scientific">Nephila pilipes</name>
    <name type="common">Giant wood spider</name>
    <name type="synonym">Nephila maculata</name>
    <dbReference type="NCBI Taxonomy" id="299642"/>
    <lineage>
        <taxon>Eukaryota</taxon>
        <taxon>Metazoa</taxon>
        <taxon>Ecdysozoa</taxon>
        <taxon>Arthropoda</taxon>
        <taxon>Chelicerata</taxon>
        <taxon>Arachnida</taxon>
        <taxon>Araneae</taxon>
        <taxon>Araneomorphae</taxon>
        <taxon>Entelegynae</taxon>
        <taxon>Araneoidea</taxon>
        <taxon>Nephilidae</taxon>
        <taxon>Nephila</taxon>
    </lineage>
</organism>
<sequence>MGSSCSSAQKKKDKERQNAHGGQSPIGGRRRSTDSLPYGKGSPPSSRRPSFDPNSAPATVPEQAESPGDSTVGHKVPVDAALSSVSAGGSSCSPPPGTTGTPVIKDAPSLDAIGLPDLQRFPDHVRSLVLGRINEIDSQPPLQEITLYVAADFFDSVVERDALTERVFPHLRRYSAEKGYELNVTDLHWGIPGVGLVDHNLPDICMSTLEKWRTRRRLLTLVIFNDNIGATLLPRTLPKPHFESGMESVETDDDKELFKKWYVLDSVASPMVYVLQPVVKNYPDIAGEDSKAREQCTKQWKDEAQRMITILGNILPDGQKQKNLTSVLQDEIKFIVSDDPQEAKRVLWMQRRFTHKPASGGGDKPSPCSKRIDQSKIQLEDYLPDTQKLVFYVKWHEEGIDPQNFEEDEQYISEFCDSLKEELKKLIDGLLEEDFLEEAREIYRGIEKQLYVELIQQYQACRQLSKSFIDRENSLDSVKSYLSGNANHPLIIKGPTGCGKTCLIAKLTEMASVWFPTSCVVSRLVSLTAESATQHQLLRSISEQCCALYGEHPAVASTSIHTWDYGLGKLLGKVSELRPLIILIDGIDQLAEYSNKDLQWLPHELPAHVRLILTVRDDSEELAKIKDIIEDSDCFFSLANPTTEEAKTTINQVLETNKKRLTVSEQTMIDEYLKDDTSARYSQLLGLMSSKWAEMLLEKKDEVQKNTEGLVFQYLFHVESHLGVTLITFVLGLLIAAKHGISESEMLDLLSCEDSILNLVFFGEQSKVRRIPAVLWASVKHFLDPFLRTQVLGGRTLTMLSCEAYRTVIKKYLQGKGCTVKASAQLLMDYFFGKWAEGKPKPISPTSEQSQDRYVLDQPLAYGANPNKRKLEELPYQVLQMNDSIRDNFLFDATWLLYKFCGSDPYQLLEDISNYQKTLPESDKQLELLENVVQLSSYALRSDGSQFFAQMYGRLKKFFSTSSSSEYPSLKSIYDTSCKPPLSSLLPIGSCLEEPSISNLTINCNNTNHHSSPSSESPSSKGFPFNGLYTIKEDKSHVISISSDRNEIVVWNIYEQTAVRRMTGINQPKDIKMIDVHRALVLCNRELKVYNMDQGTLVVKLKGVMNQKMAYYGLHNENYGVALSRNRMYVNMTNLNTGDLETTFKVGEDRFLNSLLVSANGRICVCGDETQKPFPLLVWDLTSRKLVYDLRIPHHEFVTRLSAISDDGHYVVSVCRELHDASPNFIIVYDLQSGTLFKKWKPESSSCSIAISSQGGCVVNGLENTWVLVWDLSTGARRFTLRGHSAPVDQIRMEEQGKRCLTYDSRNYDRSVRVWDITKGECLAVFTPDQEFSCCELSLDGRAVILGLKSFDTITTLLLCRESTVEEEIPKVTCYGDSQFKYKVFDMSHDGQ</sequence>
<dbReference type="OrthoDB" id="6134417at2759"/>
<dbReference type="EMBL" id="BMAW01031490">
    <property type="protein sequence ID" value="GFU21336.1"/>
    <property type="molecule type" value="Genomic_DNA"/>
</dbReference>
<dbReference type="InterPro" id="IPR027417">
    <property type="entry name" value="P-loop_NTPase"/>
</dbReference>
<evidence type="ECO:0000256" key="1">
    <source>
        <dbReference type="ARBA" id="ARBA00022574"/>
    </source>
</evidence>
<proteinExistence type="predicted"/>
<accession>A0A8X6QEN0</accession>
<protein>
    <submittedName>
        <fullName evidence="7">NACHT and WD repeat domain-containing protein 2</fullName>
    </submittedName>
</protein>
<evidence type="ECO:0000256" key="2">
    <source>
        <dbReference type="ARBA" id="ARBA00022737"/>
    </source>
</evidence>
<keyword evidence="1 3" id="KW-0853">WD repeat</keyword>
<keyword evidence="8" id="KW-1185">Reference proteome</keyword>
<dbReference type="SUPFAM" id="SSF50998">
    <property type="entry name" value="Quinoprotein alcohol dehydrogenase-like"/>
    <property type="match status" value="1"/>
</dbReference>
<dbReference type="PROSITE" id="PS50082">
    <property type="entry name" value="WD_REPEATS_2"/>
    <property type="match status" value="1"/>
</dbReference>
<dbReference type="SMART" id="SM00320">
    <property type="entry name" value="WD40"/>
    <property type="match status" value="5"/>
</dbReference>
<feature type="compositionally biased region" description="Low complexity" evidence="4">
    <location>
        <begin position="83"/>
        <end position="102"/>
    </location>
</feature>
<feature type="repeat" description="WD" evidence="3">
    <location>
        <begin position="1281"/>
        <end position="1325"/>
    </location>
</feature>
<dbReference type="InterPro" id="IPR011047">
    <property type="entry name" value="Quinoprotein_ADH-like_sf"/>
</dbReference>
<dbReference type="Proteomes" id="UP000887013">
    <property type="component" value="Unassembled WGS sequence"/>
</dbReference>
<name>A0A8X6QEN0_NEPPI</name>
<feature type="domain" description="NACHT" evidence="5">
    <location>
        <begin position="489"/>
        <end position="622"/>
    </location>
</feature>
<dbReference type="InterPro" id="IPR057588">
    <property type="entry name" value="NWD1/2-like_WH"/>
</dbReference>
<dbReference type="SUPFAM" id="SSF52540">
    <property type="entry name" value="P-loop containing nucleoside triphosphate hydrolases"/>
    <property type="match status" value="1"/>
</dbReference>
<evidence type="ECO:0000313" key="8">
    <source>
        <dbReference type="Proteomes" id="UP000887013"/>
    </source>
</evidence>
<evidence type="ECO:0000259" key="6">
    <source>
        <dbReference type="Pfam" id="PF25469"/>
    </source>
</evidence>
<dbReference type="InterPro" id="IPR001680">
    <property type="entry name" value="WD40_rpt"/>
</dbReference>
<dbReference type="InterPro" id="IPR052752">
    <property type="entry name" value="NACHT-WD_repeat"/>
</dbReference>
<dbReference type="Pfam" id="PF25469">
    <property type="entry name" value="WHD_NWD1"/>
    <property type="match status" value="1"/>
</dbReference>
<keyword evidence="2" id="KW-0677">Repeat</keyword>
<dbReference type="InterPro" id="IPR015943">
    <property type="entry name" value="WD40/YVTN_repeat-like_dom_sf"/>
</dbReference>
<evidence type="ECO:0000313" key="7">
    <source>
        <dbReference type="EMBL" id="GFU21336.1"/>
    </source>
</evidence>
<feature type="domain" description="NWD1/2-like winged helix-turn-helix" evidence="6">
    <location>
        <begin position="701"/>
        <end position="810"/>
    </location>
</feature>